<dbReference type="PROSITE" id="PS51257">
    <property type="entry name" value="PROKAR_LIPOPROTEIN"/>
    <property type="match status" value="1"/>
</dbReference>
<feature type="signal peptide" evidence="1">
    <location>
        <begin position="1"/>
        <end position="21"/>
    </location>
</feature>
<evidence type="ECO:0000313" key="4">
    <source>
        <dbReference type="Proteomes" id="UP000076567"/>
    </source>
</evidence>
<dbReference type="Gene3D" id="3.10.620.30">
    <property type="match status" value="1"/>
</dbReference>
<keyword evidence="4" id="KW-1185">Reference proteome</keyword>
<dbReference type="SMART" id="SM00460">
    <property type="entry name" value="TGc"/>
    <property type="match status" value="1"/>
</dbReference>
<dbReference type="InterPro" id="IPR038765">
    <property type="entry name" value="Papain-like_cys_pep_sf"/>
</dbReference>
<evidence type="ECO:0000259" key="2">
    <source>
        <dbReference type="SMART" id="SM00460"/>
    </source>
</evidence>
<reference evidence="4" key="1">
    <citation type="submission" date="2016-01" db="EMBL/GenBank/DDBJ databases">
        <title>Draft genome of Chromobacterium sp. F49.</title>
        <authorList>
            <person name="Hong K.W."/>
        </authorList>
    </citation>
    <scope>NUCLEOTIDE SEQUENCE [LARGE SCALE GENOMIC DNA]</scope>
    <source>
        <strain evidence="4">P7IIIA</strain>
    </source>
</reference>
<feature type="domain" description="Transglutaminase-like" evidence="2">
    <location>
        <begin position="465"/>
        <end position="520"/>
    </location>
</feature>
<comment type="caution">
    <text evidence="3">The sequence shown here is derived from an EMBL/GenBank/DDBJ whole genome shotgun (WGS) entry which is preliminary data.</text>
</comment>
<dbReference type="InterPro" id="IPR002931">
    <property type="entry name" value="Transglutaminase-like"/>
</dbReference>
<evidence type="ECO:0000313" key="3">
    <source>
        <dbReference type="EMBL" id="KZE67326.1"/>
    </source>
</evidence>
<evidence type="ECO:0000256" key="1">
    <source>
        <dbReference type="SAM" id="SignalP"/>
    </source>
</evidence>
<protein>
    <recommendedName>
        <fullName evidence="2">Transglutaminase-like domain-containing protein</fullName>
    </recommendedName>
</protein>
<proteinExistence type="predicted"/>
<dbReference type="EMBL" id="LRFC01000011">
    <property type="protein sequence ID" value="KZE67326.1"/>
    <property type="molecule type" value="Genomic_DNA"/>
</dbReference>
<accession>A0A161RT73</accession>
<organism evidence="3 4">
    <name type="scientific">Fictibacillus phosphorivorans</name>
    <dbReference type="NCBI Taxonomy" id="1221500"/>
    <lineage>
        <taxon>Bacteria</taxon>
        <taxon>Bacillati</taxon>
        <taxon>Bacillota</taxon>
        <taxon>Bacilli</taxon>
        <taxon>Bacillales</taxon>
        <taxon>Fictibacillaceae</taxon>
        <taxon>Fictibacillus</taxon>
    </lineage>
</organism>
<dbReference type="AlphaFoldDB" id="A0A161RT73"/>
<dbReference type="Proteomes" id="UP000076567">
    <property type="component" value="Unassembled WGS sequence"/>
</dbReference>
<gene>
    <name evidence="3" type="ORF">AWM68_19600</name>
</gene>
<feature type="chain" id="PRO_5038353742" description="Transglutaminase-like domain-containing protein" evidence="1">
    <location>
        <begin position="22"/>
        <end position="557"/>
    </location>
</feature>
<sequence length="557" mass="62923">MKKKITSIFLMLMVLALTACSTDQNPDAQSELQEKKDKYTTLAQEANKEEELEKLELLPYAKEVEATLSSPKYKEFTANSTVLIKGKAKKYSGFKSDHVWIKVRSDVDGPSGREFSYYAPIKEGKFEQKVQLFNGKGNYSVKVSVPSDTAEDYYYDIASFDVENVNPEIKRDVAFTKNAYKHNLVLKNSINGYMERDGFFELAGEVADASVDQLMVELKKESDSTKIMIPVKDGKFTKKIPLYYGEGIHEVQIMTPKEGMTDFYSEAANLFVKNLSSDSFQPITYSSAYKEKGFNLETPEVSGEKADLAYTIKGSIDPNGKDANKTDVVFVQTTKGDLKAMYAIPVRNNEFEGEFFLRFGPGEYEVSVMAPDFTSTNGYMQYFVGVAGFTVENTNTQDQRFTLPSRGIQSDSPEIKNLADQLTKNKKTEKEKALAVYDYVAKNVSYDVDKLNNRSFEFDDSALKTLDEKKGVCQDFTYLAIALLRASGMEAQMVTGFAGQNHAWVEAKVDGRWLTMDPTWGSGYLQNNKFVPKFTMEYFDPKPADFQKTHTKKEIEF</sequence>
<dbReference type="Pfam" id="PF01841">
    <property type="entry name" value="Transglut_core"/>
    <property type="match status" value="1"/>
</dbReference>
<dbReference type="SUPFAM" id="SSF54001">
    <property type="entry name" value="Cysteine proteinases"/>
    <property type="match status" value="1"/>
</dbReference>
<name>A0A161RT73_9BACL</name>
<dbReference type="RefSeq" id="WP_066239621.1">
    <property type="nucleotide sequence ID" value="NZ_LRFC01000011.1"/>
</dbReference>
<keyword evidence="1" id="KW-0732">Signal</keyword>
<dbReference type="PANTHER" id="PTHR33490">
    <property type="entry name" value="BLR5614 PROTEIN-RELATED"/>
    <property type="match status" value="1"/>
</dbReference>